<dbReference type="NCBIfam" id="TIGR02532">
    <property type="entry name" value="IV_pilin_GFxxxE"/>
    <property type="match status" value="1"/>
</dbReference>
<evidence type="ECO:0000256" key="3">
    <source>
        <dbReference type="ARBA" id="ARBA00022692"/>
    </source>
</evidence>
<sequence>MTVLRADSERGRRSHLTYSVPTDLPVWGAAHAAPHEPGQLHLCGTIGCRALHERLRAFNSQTALDPTCWPGHSTYRKDSTVLRKSLAELDRRRKNPDEKQKGFTLIELLVVIIIIGILAAIAIPVFLNQRSSAWKASVASDLKNAAVVVETYGTSHNGSYALFPDTAAIVATTSAASAASSLGIRASAGNTITVTLVGTTAYTIVGTNSNISVGSQTYNSATGGLAPFTP</sequence>
<evidence type="ECO:0000256" key="6">
    <source>
        <dbReference type="SAM" id="Phobius"/>
    </source>
</evidence>
<dbReference type="InterPro" id="IPR012902">
    <property type="entry name" value="N_methyl_site"/>
</dbReference>
<keyword evidence="5 6" id="KW-0472">Membrane</keyword>
<dbReference type="Proteomes" id="UP000297608">
    <property type="component" value="Unassembled WGS sequence"/>
</dbReference>
<name>A0ABY2IBZ8_9MICO</name>
<keyword evidence="4 6" id="KW-1133">Transmembrane helix</keyword>
<evidence type="ECO:0000256" key="4">
    <source>
        <dbReference type="ARBA" id="ARBA00022989"/>
    </source>
</evidence>
<evidence type="ECO:0000256" key="1">
    <source>
        <dbReference type="ARBA" id="ARBA00004167"/>
    </source>
</evidence>
<feature type="transmembrane region" description="Helical" evidence="6">
    <location>
        <begin position="102"/>
        <end position="127"/>
    </location>
</feature>
<comment type="caution">
    <text evidence="7">The sequence shown here is derived from an EMBL/GenBank/DDBJ whole genome shotgun (WGS) entry which is preliminary data.</text>
</comment>
<keyword evidence="3 6" id="KW-0812">Transmembrane</keyword>
<reference evidence="7 8" key="1">
    <citation type="submission" date="2019-03" db="EMBL/GenBank/DDBJ databases">
        <title>Genomics of glacier-inhabiting Cryobacterium strains.</title>
        <authorList>
            <person name="Liu Q."/>
            <person name="Xin Y.-H."/>
        </authorList>
    </citation>
    <scope>NUCLEOTIDE SEQUENCE [LARGE SCALE GENOMIC DNA]</scope>
    <source>
        <strain evidence="7 8">MDB2-B</strain>
    </source>
</reference>
<dbReference type="Gene3D" id="3.30.700.10">
    <property type="entry name" value="Glycoprotein, Type 4 Pilin"/>
    <property type="match status" value="1"/>
</dbReference>
<keyword evidence="2" id="KW-0488">Methylation</keyword>
<comment type="subcellular location">
    <subcellularLocation>
        <location evidence="1">Membrane</location>
        <topology evidence="1">Single-pass membrane protein</topology>
    </subcellularLocation>
</comment>
<gene>
    <name evidence="7" type="ORF">E3O44_08090</name>
</gene>
<accession>A0ABY2IBZ8</accession>
<protein>
    <submittedName>
        <fullName evidence="7">Prepilin-type N-terminal cleavage/methylation domain-containing protein</fullName>
    </submittedName>
</protein>
<keyword evidence="8" id="KW-1185">Reference proteome</keyword>
<dbReference type="InterPro" id="IPR002416">
    <property type="entry name" value="T2SS_protein-GspH"/>
</dbReference>
<proteinExistence type="predicted"/>
<evidence type="ECO:0000313" key="7">
    <source>
        <dbReference type="EMBL" id="TFB87098.1"/>
    </source>
</evidence>
<organism evidence="7 8">
    <name type="scientific">Cryobacterium algoricola</name>
    <dbReference type="NCBI Taxonomy" id="1259183"/>
    <lineage>
        <taxon>Bacteria</taxon>
        <taxon>Bacillati</taxon>
        <taxon>Actinomycetota</taxon>
        <taxon>Actinomycetes</taxon>
        <taxon>Micrococcales</taxon>
        <taxon>Microbacteriaceae</taxon>
        <taxon>Cryobacterium</taxon>
    </lineage>
</organism>
<dbReference type="InterPro" id="IPR045584">
    <property type="entry name" value="Pilin-like"/>
</dbReference>
<dbReference type="EMBL" id="SOFG01000011">
    <property type="protein sequence ID" value="TFB87098.1"/>
    <property type="molecule type" value="Genomic_DNA"/>
</dbReference>
<dbReference type="Pfam" id="PF07963">
    <property type="entry name" value="N_methyl"/>
    <property type="match status" value="1"/>
</dbReference>
<dbReference type="PRINTS" id="PR00885">
    <property type="entry name" value="BCTERIALGSPH"/>
</dbReference>
<evidence type="ECO:0000313" key="8">
    <source>
        <dbReference type="Proteomes" id="UP000297608"/>
    </source>
</evidence>
<evidence type="ECO:0000256" key="5">
    <source>
        <dbReference type="ARBA" id="ARBA00023136"/>
    </source>
</evidence>
<evidence type="ECO:0000256" key="2">
    <source>
        <dbReference type="ARBA" id="ARBA00022481"/>
    </source>
</evidence>
<dbReference type="PROSITE" id="PS00409">
    <property type="entry name" value="PROKAR_NTER_METHYL"/>
    <property type="match status" value="1"/>
</dbReference>
<dbReference type="SUPFAM" id="SSF54523">
    <property type="entry name" value="Pili subunits"/>
    <property type="match status" value="1"/>
</dbReference>
<dbReference type="PANTHER" id="PTHR30093">
    <property type="entry name" value="GENERAL SECRETION PATHWAY PROTEIN G"/>
    <property type="match status" value="1"/>
</dbReference>